<keyword evidence="4" id="KW-0255">Endonuclease</keyword>
<evidence type="ECO:0000256" key="4">
    <source>
        <dbReference type="ARBA" id="ARBA00022759"/>
    </source>
</evidence>
<organism evidence="10 11">
    <name type="scientific">Roseomonas mucosa</name>
    <dbReference type="NCBI Taxonomy" id="207340"/>
    <lineage>
        <taxon>Bacteria</taxon>
        <taxon>Pseudomonadati</taxon>
        <taxon>Pseudomonadota</taxon>
        <taxon>Alphaproteobacteria</taxon>
        <taxon>Acetobacterales</taxon>
        <taxon>Roseomonadaceae</taxon>
        <taxon>Roseomonas</taxon>
    </lineage>
</organism>
<dbReference type="GO" id="GO:0008995">
    <property type="term" value="F:ribonuclease E activity"/>
    <property type="evidence" value="ECO:0007669"/>
    <property type="project" value="UniProtKB-EC"/>
</dbReference>
<evidence type="ECO:0000256" key="6">
    <source>
        <dbReference type="ARBA" id="ARBA00022842"/>
    </source>
</evidence>
<keyword evidence="7" id="KW-0694">RNA-binding</keyword>
<dbReference type="InterPro" id="IPR019307">
    <property type="entry name" value="RNA-bd_AU-1/RNase_E/G"/>
</dbReference>
<keyword evidence="6" id="KW-0460">Magnesium</keyword>
<dbReference type="PANTHER" id="PTHR30001:SF1">
    <property type="entry name" value="RIBONUCLEASE E_G-LIKE PROTEIN, CHLOROPLASTIC"/>
    <property type="match status" value="1"/>
</dbReference>
<comment type="cofactor">
    <cofactor evidence="1">
        <name>Mg(2+)</name>
        <dbReference type="ChEBI" id="CHEBI:18420"/>
    </cofactor>
</comment>
<dbReference type="Pfam" id="PF10150">
    <property type="entry name" value="RNase_E_G"/>
    <property type="match status" value="1"/>
</dbReference>
<evidence type="ECO:0000256" key="2">
    <source>
        <dbReference type="ARBA" id="ARBA00022722"/>
    </source>
</evidence>
<accession>A0A379MUY0</accession>
<feature type="compositionally biased region" description="Basic and acidic residues" evidence="8">
    <location>
        <begin position="106"/>
        <end position="117"/>
    </location>
</feature>
<keyword evidence="3" id="KW-0479">Metal-binding</keyword>
<dbReference type="EC" id="3.1.26.12" evidence="10"/>
<dbReference type="Proteomes" id="UP000254919">
    <property type="component" value="Unassembled WGS sequence"/>
</dbReference>
<evidence type="ECO:0000256" key="3">
    <source>
        <dbReference type="ARBA" id="ARBA00022723"/>
    </source>
</evidence>
<dbReference type="RefSeq" id="WP_019462744.1">
    <property type="nucleotide sequence ID" value="NZ_AP031462.1"/>
</dbReference>
<dbReference type="GeneID" id="99635058"/>
<keyword evidence="5 10" id="KW-0378">Hydrolase</keyword>
<keyword evidence="2" id="KW-0540">Nuclease</keyword>
<dbReference type="AlphaFoldDB" id="A0A379MUY0"/>
<evidence type="ECO:0000256" key="8">
    <source>
        <dbReference type="SAM" id="MobiDB-lite"/>
    </source>
</evidence>
<name>A0A379MUY0_9PROT</name>
<dbReference type="GO" id="GO:0005737">
    <property type="term" value="C:cytoplasm"/>
    <property type="evidence" value="ECO:0007669"/>
    <property type="project" value="TreeGrafter"/>
</dbReference>
<dbReference type="InterPro" id="IPR004659">
    <property type="entry name" value="RNase_E/G"/>
</dbReference>
<proteinExistence type="predicted"/>
<reference evidence="10 11" key="1">
    <citation type="submission" date="2018-06" db="EMBL/GenBank/DDBJ databases">
        <authorList>
            <consortium name="Pathogen Informatics"/>
            <person name="Doyle S."/>
        </authorList>
    </citation>
    <scope>NUCLEOTIDE SEQUENCE [LARGE SCALE GENOMIC DNA]</scope>
    <source>
        <strain evidence="10 11">NCTC13291</strain>
    </source>
</reference>
<dbReference type="GO" id="GO:0006364">
    <property type="term" value="P:rRNA processing"/>
    <property type="evidence" value="ECO:0007669"/>
    <property type="project" value="TreeGrafter"/>
</dbReference>
<dbReference type="GO" id="GO:0003723">
    <property type="term" value="F:RNA binding"/>
    <property type="evidence" value="ECO:0007669"/>
    <property type="project" value="UniProtKB-KW"/>
</dbReference>
<sequence>MAAALTRPNPDMLILHGASPGERRTALLRRGVLEEAWIERPARPDGVGDILLGRVTARVPALSGVFLLLPGEESGFLPDAQGGEGLSEGSHIAVRVVRGAQGGKGPRLDRKLPKDLDLPSPLPGPPRLLQRGPAAVERLAQAFPKATLRTDSAEAVPALRALGAENVSLATGPVFGEELEDAFDSLARPEVPLPGGGRLLIHPTPALVAIDVDTGAATGRDRTAQARVNEAALAEAARQIRLRRLAGPILIDLAGMAPKARGAFLPALREAARPDTQLRIMGLTALGLIECVRTRVHPPLHEVTGQPPSPLTLGLAALRRVLGVLRHRPGLRPALRAHPRVLAALETWPGALEEFEAMAALPLVLRPDAAIAFGEELAEDA</sequence>
<evidence type="ECO:0000313" key="10">
    <source>
        <dbReference type="EMBL" id="SUE37211.1"/>
    </source>
</evidence>
<gene>
    <name evidence="10" type="primary">rne_1</name>
    <name evidence="10" type="ORF">NCTC13291_00033</name>
</gene>
<feature type="domain" description="RNA-binding protein AU-1/Ribonuclease E/G" evidence="9">
    <location>
        <begin position="178"/>
        <end position="296"/>
    </location>
</feature>
<evidence type="ECO:0000256" key="5">
    <source>
        <dbReference type="ARBA" id="ARBA00022801"/>
    </source>
</evidence>
<dbReference type="EMBL" id="UGVN01000001">
    <property type="protein sequence ID" value="SUE37211.1"/>
    <property type="molecule type" value="Genomic_DNA"/>
</dbReference>
<dbReference type="PANTHER" id="PTHR30001">
    <property type="entry name" value="RIBONUCLEASE"/>
    <property type="match status" value="1"/>
</dbReference>
<dbReference type="GO" id="GO:0046872">
    <property type="term" value="F:metal ion binding"/>
    <property type="evidence" value="ECO:0007669"/>
    <property type="project" value="UniProtKB-KW"/>
</dbReference>
<evidence type="ECO:0000256" key="1">
    <source>
        <dbReference type="ARBA" id="ARBA00001946"/>
    </source>
</evidence>
<evidence type="ECO:0000259" key="9">
    <source>
        <dbReference type="Pfam" id="PF10150"/>
    </source>
</evidence>
<feature type="region of interest" description="Disordered" evidence="8">
    <location>
        <begin position="101"/>
        <end position="127"/>
    </location>
</feature>
<protein>
    <submittedName>
        <fullName evidence="10">Ribonuclease E</fullName>
        <ecNumber evidence="10">3.1.26.12</ecNumber>
    </submittedName>
</protein>
<evidence type="ECO:0000256" key="7">
    <source>
        <dbReference type="ARBA" id="ARBA00022884"/>
    </source>
</evidence>
<evidence type="ECO:0000313" key="11">
    <source>
        <dbReference type="Proteomes" id="UP000254919"/>
    </source>
</evidence>